<organism evidence="1 2">
    <name type="scientific">Gigaspora margarita</name>
    <dbReference type="NCBI Taxonomy" id="4874"/>
    <lineage>
        <taxon>Eukaryota</taxon>
        <taxon>Fungi</taxon>
        <taxon>Fungi incertae sedis</taxon>
        <taxon>Mucoromycota</taxon>
        <taxon>Glomeromycotina</taxon>
        <taxon>Glomeromycetes</taxon>
        <taxon>Diversisporales</taxon>
        <taxon>Gigasporaceae</taxon>
        <taxon>Gigaspora</taxon>
    </lineage>
</organism>
<feature type="non-terminal residue" evidence="1">
    <location>
        <position position="224"/>
    </location>
</feature>
<accession>A0ABN7WHH3</accession>
<keyword evidence="2" id="KW-1185">Reference proteome</keyword>
<comment type="caution">
    <text evidence="1">The sequence shown here is derived from an EMBL/GenBank/DDBJ whole genome shotgun (WGS) entry which is preliminary data.</text>
</comment>
<protein>
    <submittedName>
        <fullName evidence="1">2708_t:CDS:1</fullName>
    </submittedName>
</protein>
<evidence type="ECO:0000313" key="1">
    <source>
        <dbReference type="EMBL" id="CAG8831931.1"/>
    </source>
</evidence>
<feature type="non-terminal residue" evidence="1">
    <location>
        <position position="1"/>
    </location>
</feature>
<sequence>AAVITSTKALKVLDDLNLFPQELLDSTYELADSFQESVDSSQEIVDLSQELLHDESNEIHETYKGQDLVGNNDPLPHINKTIHEFDGMYQPKKTNNLQNQHNKGSKKLNCNWKVICHLQLIFAPVNRQFSDKCYKEIHHLVVNGQCDLSTIWSLISIKYPDQLFLTCDLANIMAQLQQEHKDNTAQTNHYNFPLCLFVLINNHNKTRIVAQALMPDETIESFRW</sequence>
<reference evidence="1 2" key="1">
    <citation type="submission" date="2021-06" db="EMBL/GenBank/DDBJ databases">
        <authorList>
            <person name="Kallberg Y."/>
            <person name="Tangrot J."/>
            <person name="Rosling A."/>
        </authorList>
    </citation>
    <scope>NUCLEOTIDE SEQUENCE [LARGE SCALE GENOMIC DNA]</scope>
    <source>
        <strain evidence="1 2">120-4 pot B 10/14</strain>
    </source>
</reference>
<dbReference type="EMBL" id="CAJVQB010044475">
    <property type="protein sequence ID" value="CAG8831931.1"/>
    <property type="molecule type" value="Genomic_DNA"/>
</dbReference>
<proteinExistence type="predicted"/>
<gene>
    <name evidence="1" type="ORF">GMARGA_LOCUS30841</name>
</gene>
<name>A0ABN7WHH3_GIGMA</name>
<dbReference type="Proteomes" id="UP000789901">
    <property type="component" value="Unassembled WGS sequence"/>
</dbReference>
<evidence type="ECO:0000313" key="2">
    <source>
        <dbReference type="Proteomes" id="UP000789901"/>
    </source>
</evidence>